<protein>
    <submittedName>
        <fullName evidence="3">Putative RNA-directed DNA polymerase</fullName>
    </submittedName>
</protein>
<feature type="region of interest" description="Disordered" evidence="1">
    <location>
        <begin position="1"/>
        <end position="38"/>
    </location>
</feature>
<sequence>MTNTSLPNEQTKRSLPSSSCPTSPTTSEQPDTQLKIEIPTPTKNLEYKFNSLENIATKDEDPLKPARGIFSENEEINISFSQFKYIIENFSNKSINIHSLCDEANVDIPSMLKTIEIVRPKINDRATKIKLTKLSNLLFQSTPHELNLTNGLRASGGVASYAKTFFPSKQINLKTHLEAIAISIQLNETELNVCSLYLPNQTKIELSDIENITKQLPKPFIILGDFNAHCTMWGSEITDYRGKIIEKLLENDNIVILNDKSYLAQRINWKVLPDIYSSDHLPILTKFMTRIGDTNTNKNHRWNLKAPNWTLFSDIIEEEITKIQHNDHPNIEHPVKMLTDIITSAAEISIGSFINHNKKPKVPWWNDEIKRAISNKKNALNTYKKSDYYLRRLIPPGINAEGVIIACYTGLPLALSQSTVLLRVNEPLQCSALSTTIFSEDRRNLDFSHLIRQSHHSYLVLQKPIDQMRWTATVLDSTVGSSWIRGPA</sequence>
<keyword evidence="3" id="KW-0808">Transferase</keyword>
<dbReference type="Pfam" id="PF14529">
    <property type="entry name" value="Exo_endo_phos_2"/>
    <property type="match status" value="1"/>
</dbReference>
<organism evidence="3 4">
    <name type="scientific">Aphis craccivora</name>
    <name type="common">Cowpea aphid</name>
    <dbReference type="NCBI Taxonomy" id="307492"/>
    <lineage>
        <taxon>Eukaryota</taxon>
        <taxon>Metazoa</taxon>
        <taxon>Ecdysozoa</taxon>
        <taxon>Arthropoda</taxon>
        <taxon>Hexapoda</taxon>
        <taxon>Insecta</taxon>
        <taxon>Pterygota</taxon>
        <taxon>Neoptera</taxon>
        <taxon>Paraneoptera</taxon>
        <taxon>Hemiptera</taxon>
        <taxon>Sternorrhyncha</taxon>
        <taxon>Aphidomorpha</taxon>
        <taxon>Aphidoidea</taxon>
        <taxon>Aphididae</taxon>
        <taxon>Aphidini</taxon>
        <taxon>Aphis</taxon>
        <taxon>Aphis</taxon>
    </lineage>
</organism>
<dbReference type="PANTHER" id="PTHR33273">
    <property type="entry name" value="DOMAIN-CONTAINING PROTEIN, PUTATIVE-RELATED"/>
    <property type="match status" value="1"/>
</dbReference>
<dbReference type="Gene3D" id="3.60.10.10">
    <property type="entry name" value="Endonuclease/exonuclease/phosphatase"/>
    <property type="match status" value="1"/>
</dbReference>
<dbReference type="PANTHER" id="PTHR33273:SF4">
    <property type="entry name" value="ENDONUCLEASE_EXONUCLEASE_PHOSPHATASE DOMAIN-CONTAINING PROTEIN"/>
    <property type="match status" value="1"/>
</dbReference>
<evidence type="ECO:0000259" key="2">
    <source>
        <dbReference type="Pfam" id="PF14529"/>
    </source>
</evidence>
<dbReference type="SUPFAM" id="SSF56219">
    <property type="entry name" value="DNase I-like"/>
    <property type="match status" value="1"/>
</dbReference>
<keyword evidence="3" id="KW-0548">Nucleotidyltransferase</keyword>
<dbReference type="InterPro" id="IPR036691">
    <property type="entry name" value="Endo/exonu/phosph_ase_sf"/>
</dbReference>
<keyword evidence="3" id="KW-0695">RNA-directed DNA polymerase</keyword>
<keyword evidence="4" id="KW-1185">Reference proteome</keyword>
<dbReference type="OrthoDB" id="6776929at2759"/>
<evidence type="ECO:0000313" key="3">
    <source>
        <dbReference type="EMBL" id="KAF0762410.1"/>
    </source>
</evidence>
<dbReference type="AlphaFoldDB" id="A0A6G0YWU7"/>
<feature type="compositionally biased region" description="Low complexity" evidence="1">
    <location>
        <begin position="14"/>
        <end position="27"/>
    </location>
</feature>
<accession>A0A6G0YWU7</accession>
<dbReference type="Proteomes" id="UP000478052">
    <property type="component" value="Unassembled WGS sequence"/>
</dbReference>
<dbReference type="EMBL" id="VUJU01002152">
    <property type="protein sequence ID" value="KAF0762410.1"/>
    <property type="molecule type" value="Genomic_DNA"/>
</dbReference>
<evidence type="ECO:0000313" key="4">
    <source>
        <dbReference type="Proteomes" id="UP000478052"/>
    </source>
</evidence>
<proteinExistence type="predicted"/>
<name>A0A6G0YWU7_APHCR</name>
<feature type="domain" description="Endonuclease/exonuclease/phosphatase" evidence="2">
    <location>
        <begin position="192"/>
        <end position="261"/>
    </location>
</feature>
<dbReference type="InterPro" id="IPR005135">
    <property type="entry name" value="Endo/exonuclease/phosphatase"/>
</dbReference>
<evidence type="ECO:0000256" key="1">
    <source>
        <dbReference type="SAM" id="MobiDB-lite"/>
    </source>
</evidence>
<gene>
    <name evidence="3" type="ORF">FWK35_00015492</name>
</gene>
<comment type="caution">
    <text evidence="3">The sequence shown here is derived from an EMBL/GenBank/DDBJ whole genome shotgun (WGS) entry which is preliminary data.</text>
</comment>
<reference evidence="3 4" key="1">
    <citation type="submission" date="2019-08" db="EMBL/GenBank/DDBJ databases">
        <title>Whole genome of Aphis craccivora.</title>
        <authorList>
            <person name="Voronova N.V."/>
            <person name="Shulinski R.S."/>
            <person name="Bandarenka Y.V."/>
            <person name="Zhorov D.G."/>
            <person name="Warner D."/>
        </authorList>
    </citation>
    <scope>NUCLEOTIDE SEQUENCE [LARGE SCALE GENOMIC DNA]</scope>
    <source>
        <strain evidence="3">180601</strain>
        <tissue evidence="3">Whole Body</tissue>
    </source>
</reference>
<dbReference type="GO" id="GO:0003964">
    <property type="term" value="F:RNA-directed DNA polymerase activity"/>
    <property type="evidence" value="ECO:0007669"/>
    <property type="project" value="UniProtKB-KW"/>
</dbReference>